<protein>
    <submittedName>
        <fullName evidence="3">Uncharacterized protein</fullName>
    </submittedName>
</protein>
<keyword evidence="2" id="KW-1133">Transmembrane helix</keyword>
<comment type="caution">
    <text evidence="3">The sequence shown here is derived from an EMBL/GenBank/DDBJ whole genome shotgun (WGS) entry which is preliminary data.</text>
</comment>
<organism evidence="3 4">
    <name type="scientific">Mycobacteroides franklinii</name>
    <dbReference type="NCBI Taxonomy" id="948102"/>
    <lineage>
        <taxon>Bacteria</taxon>
        <taxon>Bacillati</taxon>
        <taxon>Actinomycetota</taxon>
        <taxon>Actinomycetes</taxon>
        <taxon>Mycobacteriales</taxon>
        <taxon>Mycobacteriaceae</taxon>
        <taxon>Mycobacteroides</taxon>
    </lineage>
</organism>
<feature type="transmembrane region" description="Helical" evidence="2">
    <location>
        <begin position="32"/>
        <end position="51"/>
    </location>
</feature>
<keyword evidence="2" id="KW-0472">Membrane</keyword>
<reference evidence="3 4" key="1">
    <citation type="journal article" date="2019" name="Sci. Rep.">
        <title>Extended insight into the Mycobacterium chelonae-abscessus complex through whole genome sequencing of Mycobacterium salmoniphilum outbreak and Mycobacterium salmoniphilum-like strains.</title>
        <authorList>
            <person name="Behra P.R.K."/>
            <person name="Das S."/>
            <person name="Pettersson B.M.F."/>
            <person name="Shirreff L."/>
            <person name="DuCote T."/>
            <person name="Jacobsson K.G."/>
            <person name="Ennis D.G."/>
            <person name="Kirsebom L.A."/>
        </authorList>
    </citation>
    <scope>NUCLEOTIDE SEQUENCE [LARGE SCALE GENOMIC DNA]</scope>
    <source>
        <strain evidence="3 4">DSM 45524</strain>
    </source>
</reference>
<dbReference type="Proteomes" id="UP000295627">
    <property type="component" value="Unassembled WGS sequence"/>
</dbReference>
<accession>A0A4R5PER4</accession>
<dbReference type="RefSeq" id="WP_078335940.1">
    <property type="nucleotide sequence ID" value="NZ_MAFQ01000014.1"/>
</dbReference>
<feature type="compositionally biased region" description="Polar residues" evidence="1">
    <location>
        <begin position="1"/>
        <end position="10"/>
    </location>
</feature>
<feature type="region of interest" description="Disordered" evidence="1">
    <location>
        <begin position="1"/>
        <end position="23"/>
    </location>
</feature>
<evidence type="ECO:0000313" key="3">
    <source>
        <dbReference type="EMBL" id="TDH23151.1"/>
    </source>
</evidence>
<dbReference type="AlphaFoldDB" id="A0A4R5PER4"/>
<evidence type="ECO:0000256" key="2">
    <source>
        <dbReference type="SAM" id="Phobius"/>
    </source>
</evidence>
<evidence type="ECO:0000256" key="1">
    <source>
        <dbReference type="SAM" id="MobiDB-lite"/>
    </source>
</evidence>
<evidence type="ECO:0000313" key="4">
    <source>
        <dbReference type="Proteomes" id="UP000295627"/>
    </source>
</evidence>
<keyword evidence="2" id="KW-0812">Transmembrane</keyword>
<name>A0A4R5PER4_9MYCO</name>
<gene>
    <name evidence="3" type="ORF">EJ571_06740</name>
</gene>
<dbReference type="EMBL" id="RXLR01000013">
    <property type="protein sequence ID" value="TDH23151.1"/>
    <property type="molecule type" value="Genomic_DNA"/>
</dbReference>
<sequence length="191" mass="19586">MTATLPQQAPVSPPGAPQYGAAPQPYPNPTPVWLKACLAVLAIVGAAAIGATTATAITLKANTAGTAVTAPPPSASVVHDANVKLCTLYYSAGEAMANWDRKHPSTEQQDGTSGASVYLVTGNFLMWALDQTADADKDLRENVRAVAQASIDSAGVYSGKPAGLVQPPTFVPNSAFGDPGQKIYDFCVKGG</sequence>
<proteinExistence type="predicted"/>